<evidence type="ECO:0000313" key="11">
    <source>
        <dbReference type="EMBL" id="SHJ72408.1"/>
    </source>
</evidence>
<name>A0A1M6LMG7_MALRU</name>
<sequence length="519" mass="58039">MKSSDKTPIRPEQSDSSTPFPVYLETFQKTLHNLFHTREDIDQLSTRRGLPPYVLRDIMACSPFATFIPDQYGGRGGQLHEGIALVEAASYESLPLALMFGINWALFIQPVTKYAQEQARESVLTDFVQQRKMGGLMITEPEYGSDALHMQSSWTEHDGLCRLQGTKHWAGLTGWADYWLLTARHFSEKKGLGRDIDFFICDANAPGQQIIVEEKYNNLGIYMLPYGRNRIDVVIPKTHQLVPQSTGVKMMLDLLHRSRMQFPAMAIGFVRRILDEATTHCRGRQVGGKSLASYDQVQARLARIQSAVTICSALCLNTSEKAGLENNLATHGVEANAVKTCVTDLMQESSQSLLQLVGAKGYRLDHFAGRATIDNRPFQIFEGSNDILYIQIGEALLKQMKVAKEQNLQRYLCGYALTDRAAERLKNLLSFAIDSSLPQRKLLEIGQVISRIIVMNLVLKLADKGFNKSLIDNCLATLQQEISALLTGYASANLSTLLAVEEESQSWRDCLAEPKLKSV</sequence>
<accession>A0A1M6LMG7</accession>
<feature type="region of interest" description="Disordered" evidence="7">
    <location>
        <begin position="1"/>
        <end position="20"/>
    </location>
</feature>
<dbReference type="OrthoDB" id="9802867at2"/>
<keyword evidence="4 6" id="KW-0285">Flavoprotein</keyword>
<comment type="cofactor">
    <cofactor evidence="1 6">
        <name>FAD</name>
        <dbReference type="ChEBI" id="CHEBI:57692"/>
    </cofactor>
</comment>
<evidence type="ECO:0000256" key="7">
    <source>
        <dbReference type="SAM" id="MobiDB-lite"/>
    </source>
</evidence>
<dbReference type="InterPro" id="IPR006091">
    <property type="entry name" value="Acyl-CoA_Oxase/DH_mid-dom"/>
</dbReference>
<organism evidence="11 12">
    <name type="scientific">Malonomonas rubra DSM 5091</name>
    <dbReference type="NCBI Taxonomy" id="1122189"/>
    <lineage>
        <taxon>Bacteria</taxon>
        <taxon>Pseudomonadati</taxon>
        <taxon>Thermodesulfobacteriota</taxon>
        <taxon>Desulfuromonadia</taxon>
        <taxon>Desulfuromonadales</taxon>
        <taxon>Geopsychrobacteraceae</taxon>
        <taxon>Malonomonas</taxon>
    </lineage>
</organism>
<reference evidence="11 12" key="1">
    <citation type="submission" date="2016-11" db="EMBL/GenBank/DDBJ databases">
        <authorList>
            <person name="Jaros S."/>
            <person name="Januszkiewicz K."/>
            <person name="Wedrychowicz H."/>
        </authorList>
    </citation>
    <scope>NUCLEOTIDE SEQUENCE [LARGE SCALE GENOMIC DNA]</scope>
    <source>
        <strain evidence="11 12">DSM 5091</strain>
    </source>
</reference>
<keyword evidence="5 6" id="KW-0274">FAD</keyword>
<dbReference type="InterPro" id="IPR009075">
    <property type="entry name" value="AcylCo_DH/oxidase_C"/>
</dbReference>
<evidence type="ECO:0000256" key="2">
    <source>
        <dbReference type="ARBA" id="ARBA00009347"/>
    </source>
</evidence>
<evidence type="ECO:0000256" key="1">
    <source>
        <dbReference type="ARBA" id="ARBA00001974"/>
    </source>
</evidence>
<dbReference type="STRING" id="1122189.SAMN02745165_03012"/>
<dbReference type="EMBL" id="FQZT01000014">
    <property type="protein sequence ID" value="SHJ72408.1"/>
    <property type="molecule type" value="Genomic_DNA"/>
</dbReference>
<dbReference type="Gene3D" id="1.10.540.10">
    <property type="entry name" value="Acyl-CoA dehydrogenase/oxidase, N-terminal domain"/>
    <property type="match status" value="1"/>
</dbReference>
<dbReference type="InterPro" id="IPR046373">
    <property type="entry name" value="Acyl-CoA_Oxase/DH_mid-dom_sf"/>
</dbReference>
<dbReference type="InterPro" id="IPR036250">
    <property type="entry name" value="AcylCo_DH-like_C"/>
</dbReference>
<dbReference type="InterPro" id="IPR037069">
    <property type="entry name" value="AcylCoA_DH/ox_N_sf"/>
</dbReference>
<proteinExistence type="inferred from homology"/>
<evidence type="ECO:0000256" key="4">
    <source>
        <dbReference type="ARBA" id="ARBA00022630"/>
    </source>
</evidence>
<dbReference type="PANTHER" id="PTHR43884:SF12">
    <property type="entry name" value="ISOVALERYL-COA DEHYDROGENASE, MITOCHONDRIAL-RELATED"/>
    <property type="match status" value="1"/>
</dbReference>
<dbReference type="Pfam" id="PF02771">
    <property type="entry name" value="Acyl-CoA_dh_N"/>
    <property type="match status" value="1"/>
</dbReference>
<keyword evidence="12" id="KW-1185">Reference proteome</keyword>
<dbReference type="Pfam" id="PF02770">
    <property type="entry name" value="Acyl-CoA_dh_M"/>
    <property type="match status" value="1"/>
</dbReference>
<comment type="similarity">
    <text evidence="2 6">Belongs to the acyl-CoA dehydrogenase family.</text>
</comment>
<dbReference type="SUPFAM" id="SSF56645">
    <property type="entry name" value="Acyl-CoA dehydrogenase NM domain-like"/>
    <property type="match status" value="1"/>
</dbReference>
<dbReference type="CDD" id="cd00567">
    <property type="entry name" value="ACAD"/>
    <property type="match status" value="1"/>
</dbReference>
<feature type="domain" description="Acyl-CoA dehydrogenase/oxidase N-terminal" evidence="10">
    <location>
        <begin position="50"/>
        <end position="129"/>
    </location>
</feature>
<dbReference type="InterPro" id="IPR013786">
    <property type="entry name" value="AcylCoA_DH/ox_N"/>
</dbReference>
<dbReference type="PANTHER" id="PTHR43884">
    <property type="entry name" value="ACYL-COA DEHYDROGENASE"/>
    <property type="match status" value="1"/>
</dbReference>
<dbReference type="AlphaFoldDB" id="A0A1M6LMG7"/>
<evidence type="ECO:0000256" key="6">
    <source>
        <dbReference type="RuleBase" id="RU362125"/>
    </source>
</evidence>
<feature type="domain" description="Acyl-CoA dehydrogenase/oxidase C-terminal" evidence="8">
    <location>
        <begin position="247"/>
        <end position="397"/>
    </location>
</feature>
<evidence type="ECO:0000256" key="5">
    <source>
        <dbReference type="ARBA" id="ARBA00022827"/>
    </source>
</evidence>
<evidence type="ECO:0000256" key="3">
    <source>
        <dbReference type="ARBA" id="ARBA00011881"/>
    </source>
</evidence>
<evidence type="ECO:0000259" key="8">
    <source>
        <dbReference type="Pfam" id="PF00441"/>
    </source>
</evidence>
<dbReference type="Gene3D" id="2.40.110.10">
    <property type="entry name" value="Butyryl-CoA Dehydrogenase, subunit A, domain 2"/>
    <property type="match status" value="1"/>
</dbReference>
<dbReference type="Pfam" id="PF00441">
    <property type="entry name" value="Acyl-CoA_dh_1"/>
    <property type="match status" value="1"/>
</dbReference>
<dbReference type="GO" id="GO:0003995">
    <property type="term" value="F:acyl-CoA dehydrogenase activity"/>
    <property type="evidence" value="ECO:0007669"/>
    <property type="project" value="TreeGrafter"/>
</dbReference>
<evidence type="ECO:0000313" key="12">
    <source>
        <dbReference type="Proteomes" id="UP000184171"/>
    </source>
</evidence>
<dbReference type="SUPFAM" id="SSF47203">
    <property type="entry name" value="Acyl-CoA dehydrogenase C-terminal domain-like"/>
    <property type="match status" value="1"/>
</dbReference>
<dbReference type="Proteomes" id="UP000184171">
    <property type="component" value="Unassembled WGS sequence"/>
</dbReference>
<dbReference type="GO" id="GO:0050660">
    <property type="term" value="F:flavin adenine dinucleotide binding"/>
    <property type="evidence" value="ECO:0007669"/>
    <property type="project" value="InterPro"/>
</dbReference>
<dbReference type="InterPro" id="IPR009100">
    <property type="entry name" value="AcylCoA_DH/oxidase_NM_dom_sf"/>
</dbReference>
<evidence type="ECO:0000259" key="9">
    <source>
        <dbReference type="Pfam" id="PF02770"/>
    </source>
</evidence>
<gene>
    <name evidence="11" type="ORF">SAMN02745165_03012</name>
</gene>
<dbReference type="Gene3D" id="1.20.140.10">
    <property type="entry name" value="Butyryl-CoA Dehydrogenase, subunit A, domain 3"/>
    <property type="match status" value="1"/>
</dbReference>
<comment type="subunit">
    <text evidence="3">Homotetramer.</text>
</comment>
<feature type="domain" description="Acyl-CoA oxidase/dehydrogenase middle" evidence="9">
    <location>
        <begin position="136"/>
        <end position="231"/>
    </location>
</feature>
<feature type="compositionally biased region" description="Basic and acidic residues" evidence="7">
    <location>
        <begin position="1"/>
        <end position="13"/>
    </location>
</feature>
<evidence type="ECO:0000259" key="10">
    <source>
        <dbReference type="Pfam" id="PF02771"/>
    </source>
</evidence>
<keyword evidence="6" id="KW-0560">Oxidoreductase</keyword>
<dbReference type="RefSeq" id="WP_072909626.1">
    <property type="nucleotide sequence ID" value="NZ_FQZT01000014.1"/>
</dbReference>
<protein>
    <submittedName>
        <fullName evidence="11">Acyl-CoA dehydrogenase</fullName>
    </submittedName>
</protein>